<dbReference type="GO" id="GO:0016691">
    <property type="term" value="F:chloride peroxidase activity"/>
    <property type="evidence" value="ECO:0007669"/>
    <property type="project" value="UniProtKB-EC"/>
</dbReference>
<keyword evidence="5" id="KW-1185">Reference proteome</keyword>
<dbReference type="AlphaFoldDB" id="A0A090Q5T8"/>
<dbReference type="PANTHER" id="PTHR43798:SF31">
    <property type="entry name" value="AB HYDROLASE SUPERFAMILY PROTEIN YCLE"/>
    <property type="match status" value="1"/>
</dbReference>
<dbReference type="InterPro" id="IPR050266">
    <property type="entry name" value="AB_hydrolase_sf"/>
</dbReference>
<evidence type="ECO:0000313" key="4">
    <source>
        <dbReference type="EMBL" id="GAK97123.1"/>
    </source>
</evidence>
<dbReference type="RefSeq" id="WP_042278673.1">
    <property type="nucleotide sequence ID" value="NZ_BBML01000004.1"/>
</dbReference>
<dbReference type="PANTHER" id="PTHR43798">
    <property type="entry name" value="MONOACYLGLYCEROL LIPASE"/>
    <property type="match status" value="1"/>
</dbReference>
<dbReference type="EMBL" id="BBML01000004">
    <property type="protein sequence ID" value="GAK97123.1"/>
    <property type="molecule type" value="Genomic_DNA"/>
</dbReference>
<dbReference type="InterPro" id="IPR000073">
    <property type="entry name" value="AB_hydrolase_1"/>
</dbReference>
<evidence type="ECO:0000256" key="1">
    <source>
        <dbReference type="ARBA" id="ARBA00022801"/>
    </source>
</evidence>
<keyword evidence="4" id="KW-0575">Peroxidase</keyword>
<proteinExistence type="inferred from homology"/>
<organism evidence="4 5">
    <name type="scientific">Nonlabens tegetincola</name>
    <dbReference type="NCBI Taxonomy" id="323273"/>
    <lineage>
        <taxon>Bacteria</taxon>
        <taxon>Pseudomonadati</taxon>
        <taxon>Bacteroidota</taxon>
        <taxon>Flavobacteriia</taxon>
        <taxon>Flavobacteriales</taxon>
        <taxon>Flavobacteriaceae</taxon>
        <taxon>Nonlabens</taxon>
    </lineage>
</organism>
<dbReference type="Proteomes" id="UP000029221">
    <property type="component" value="Unassembled WGS sequence"/>
</dbReference>
<keyword evidence="4" id="KW-0560">Oxidoreductase</keyword>
<dbReference type="GO" id="GO:0016020">
    <property type="term" value="C:membrane"/>
    <property type="evidence" value="ECO:0007669"/>
    <property type="project" value="TreeGrafter"/>
</dbReference>
<dbReference type="Pfam" id="PF00561">
    <property type="entry name" value="Abhydrolase_1"/>
    <property type="match status" value="1"/>
</dbReference>
<dbReference type="PRINTS" id="PR00111">
    <property type="entry name" value="ABHYDROLASE"/>
</dbReference>
<sequence length="278" mass="31089">MPYLEKLTDQKDLDASIYFEDQGDGDPIILIHGWPLSGAMWEYQVPDLIEAGYRVITYDRRGFGRSSRPYKGYDYKTMASDLHDLIDQLELEKVTLVGFSMGGGELAQYVADYGTDKINKLIFVASIAPFLLQTDDNPTGAPDDVFKGMEQNVKQDRLGFLKEFGKGFVNYEDNKDRVSEGQLNYNFQIAAQASPKGTLDCIGAFGRTDLREALKKVDVPTLFIHGGADEIVPIEPSSKQGHSLVKDSKLEIIENAPHGLYVTHKEELNKLLLNFLGQ</sequence>
<gene>
    <name evidence="4" type="ORF">JCM19294_629</name>
</gene>
<dbReference type="SUPFAM" id="SSF53474">
    <property type="entry name" value="alpha/beta-Hydrolases"/>
    <property type="match status" value="1"/>
</dbReference>
<reference evidence="4" key="1">
    <citation type="journal article" date="2014" name="Genome Announc.">
        <title>Draft Genome Sequences of Marine Flavobacterium Nonlabens Strains NR17, NR24, NR27, NR32, NR33, and Ara13.</title>
        <authorList>
            <person name="Nakanishi M."/>
            <person name="Meirelles P."/>
            <person name="Suzuki R."/>
            <person name="Takatani N."/>
            <person name="Mino S."/>
            <person name="Suda W."/>
            <person name="Oshima K."/>
            <person name="Hattori M."/>
            <person name="Ohkuma M."/>
            <person name="Hosokawa M."/>
            <person name="Miyashita K."/>
            <person name="Thompson F.L."/>
            <person name="Niwa A."/>
            <person name="Sawabe T."/>
            <person name="Sawabe T."/>
        </authorList>
    </citation>
    <scope>NUCLEOTIDE SEQUENCE [LARGE SCALE GENOMIC DNA]</scope>
    <source>
        <strain evidence="4">JCM 19294</strain>
    </source>
</reference>
<dbReference type="InterPro" id="IPR029058">
    <property type="entry name" value="AB_hydrolase_fold"/>
</dbReference>
<dbReference type="GO" id="GO:0016787">
    <property type="term" value="F:hydrolase activity"/>
    <property type="evidence" value="ECO:0007669"/>
    <property type="project" value="UniProtKB-KW"/>
</dbReference>
<dbReference type="EC" id="1.11.1.10" evidence="4"/>
<comment type="similarity">
    <text evidence="2">Belongs to the AB hydrolase superfamily. Bacterial non-heme haloperoxidase / perhydrolase family.</text>
</comment>
<name>A0A090Q5T8_9FLAO</name>
<accession>A0A090Q5T8</accession>
<evidence type="ECO:0000256" key="2">
    <source>
        <dbReference type="ARBA" id="ARBA00038128"/>
    </source>
</evidence>
<dbReference type="Gene3D" id="3.40.50.1820">
    <property type="entry name" value="alpha/beta hydrolase"/>
    <property type="match status" value="1"/>
</dbReference>
<evidence type="ECO:0000259" key="3">
    <source>
        <dbReference type="Pfam" id="PF00561"/>
    </source>
</evidence>
<protein>
    <submittedName>
        <fullName evidence="4">Non-heme chloroperoxidase</fullName>
        <ecNumber evidence="4">1.11.1.10</ecNumber>
    </submittedName>
</protein>
<dbReference type="eggNOG" id="COG2267">
    <property type="taxonomic scope" value="Bacteria"/>
</dbReference>
<evidence type="ECO:0000313" key="5">
    <source>
        <dbReference type="Proteomes" id="UP000029221"/>
    </source>
</evidence>
<dbReference type="PRINTS" id="PR00412">
    <property type="entry name" value="EPOXHYDRLASE"/>
</dbReference>
<feature type="domain" description="AB hydrolase-1" evidence="3">
    <location>
        <begin position="27"/>
        <end position="264"/>
    </location>
</feature>
<dbReference type="InterPro" id="IPR000639">
    <property type="entry name" value="Epox_hydrolase-like"/>
</dbReference>
<comment type="caution">
    <text evidence="4">The sequence shown here is derived from an EMBL/GenBank/DDBJ whole genome shotgun (WGS) entry which is preliminary data.</text>
</comment>
<keyword evidence="1" id="KW-0378">Hydrolase</keyword>
<dbReference type="STRING" id="319236.BST91_04445"/>
<dbReference type="FunFam" id="3.40.50.1820:FF:000205">
    <property type="entry name" value="Non-haem bromoperoxidase BPO-A2"/>
    <property type="match status" value="1"/>
</dbReference>